<dbReference type="AlphaFoldDB" id="A0A4Y2PJU4"/>
<organism evidence="2 3">
    <name type="scientific">Araneus ventricosus</name>
    <name type="common">Orbweaver spider</name>
    <name type="synonym">Epeira ventricosa</name>
    <dbReference type="NCBI Taxonomy" id="182803"/>
    <lineage>
        <taxon>Eukaryota</taxon>
        <taxon>Metazoa</taxon>
        <taxon>Ecdysozoa</taxon>
        <taxon>Arthropoda</taxon>
        <taxon>Chelicerata</taxon>
        <taxon>Arachnida</taxon>
        <taxon>Araneae</taxon>
        <taxon>Araneomorphae</taxon>
        <taxon>Entelegynae</taxon>
        <taxon>Araneoidea</taxon>
        <taxon>Araneidae</taxon>
        <taxon>Araneus</taxon>
    </lineage>
</organism>
<comment type="caution">
    <text evidence="2">The sequence shown here is derived from an EMBL/GenBank/DDBJ whole genome shotgun (WGS) entry which is preliminary data.</text>
</comment>
<name>A0A4Y2PJU4_ARAVE</name>
<reference evidence="2 3" key="1">
    <citation type="journal article" date="2019" name="Sci. Rep.">
        <title>Orb-weaving spider Araneus ventricosus genome elucidates the spidroin gene catalogue.</title>
        <authorList>
            <person name="Kono N."/>
            <person name="Nakamura H."/>
            <person name="Ohtoshi R."/>
            <person name="Moran D.A.P."/>
            <person name="Shinohara A."/>
            <person name="Yoshida Y."/>
            <person name="Fujiwara M."/>
            <person name="Mori M."/>
            <person name="Tomita M."/>
            <person name="Arakawa K."/>
        </authorList>
    </citation>
    <scope>NUCLEOTIDE SEQUENCE [LARGE SCALE GENOMIC DNA]</scope>
</reference>
<feature type="chain" id="PRO_5021487733" description="IGFBP N-terminal domain-containing protein" evidence="1">
    <location>
        <begin position="22"/>
        <end position="101"/>
    </location>
</feature>
<evidence type="ECO:0000256" key="1">
    <source>
        <dbReference type="SAM" id="SignalP"/>
    </source>
</evidence>
<proteinExistence type="predicted"/>
<sequence length="101" mass="11046">MFAHKAIFLCIGVLVFCCVDAQRIFGCKDVCKTKGKNCEVNSCENGTIYKNATECGCCDVCIMSLNEGDKCETEVLPSIPRQACGPRLLCDKQEKKCVPGK</sequence>
<keyword evidence="1" id="KW-0732">Signal</keyword>
<keyword evidence="3" id="KW-1185">Reference proteome</keyword>
<dbReference type="EMBL" id="BGPR01011334">
    <property type="protein sequence ID" value="GBN50800.1"/>
    <property type="molecule type" value="Genomic_DNA"/>
</dbReference>
<dbReference type="OrthoDB" id="6414243at2759"/>
<evidence type="ECO:0008006" key="4">
    <source>
        <dbReference type="Google" id="ProtNLM"/>
    </source>
</evidence>
<evidence type="ECO:0000313" key="2">
    <source>
        <dbReference type="EMBL" id="GBN50800.1"/>
    </source>
</evidence>
<feature type="signal peptide" evidence="1">
    <location>
        <begin position="1"/>
        <end position="21"/>
    </location>
</feature>
<evidence type="ECO:0000313" key="3">
    <source>
        <dbReference type="Proteomes" id="UP000499080"/>
    </source>
</evidence>
<protein>
    <recommendedName>
        <fullName evidence="4">IGFBP N-terminal domain-containing protein</fullName>
    </recommendedName>
</protein>
<accession>A0A4Y2PJU4</accession>
<gene>
    <name evidence="2" type="ORF">AVEN_83581_1</name>
</gene>
<dbReference type="Proteomes" id="UP000499080">
    <property type="component" value="Unassembled WGS sequence"/>
</dbReference>